<sequence>MGQEFDPESPFEVIEDDLDSSNSKSTLQFLIFYLHPYKSPSETVLELENIYKYLNVELKPYLTHYPWLKAPVEFKLFKYNDDSKTRRFSKDYSFIYGKLKYGNENSDTELLSSILYKFTSRDENMFIRLFEENVESIILDCYPYIDQSTSSINIDQNTVKNRIWINNLMIKYIPEEYYTGKNLTLIQALKFMENSSYKMATPIGLNEYYKENIVDQYPEKVLRQIHVYQVKVSEKLATLIMDNPLYMATAALCSSPDAVSLSDGGINQMVATSNSRKIRLSSDYSFDLNESKLVTIHLRLPVIAYLELLDGDEDISLEQQHERELEWGRKLSFDLEQYVYYTENEVNYNPNTSFSKERLDEYNLKINQDELQVELLRYLIIDKKMKPDPLEKLLNINENEKTNLKDPFDALPENLNFMKDKLFEEYKDKSNMSDFEYYSDDYNNDSEYDSDTQGDHLRSFLDKQNGNGNENEPTEDEFFEFFCKDALGLSDEQIESYRAEKNDGDNEQDIKDLSRLLANIGKEG</sequence>
<dbReference type="EMBL" id="KV453851">
    <property type="protein sequence ID" value="ODV85871.1"/>
    <property type="molecule type" value="Genomic_DNA"/>
</dbReference>
<dbReference type="Pfam" id="PF07093">
    <property type="entry name" value="SGT1"/>
    <property type="match status" value="1"/>
</dbReference>
<evidence type="ECO:0000256" key="1">
    <source>
        <dbReference type="SAM" id="MobiDB-lite"/>
    </source>
</evidence>
<dbReference type="Proteomes" id="UP000094801">
    <property type="component" value="Unassembled WGS sequence"/>
</dbReference>
<feature type="compositionally biased region" description="Acidic residues" evidence="1">
    <location>
        <begin position="443"/>
        <end position="452"/>
    </location>
</feature>
<reference evidence="3" key="1">
    <citation type="submission" date="2016-04" db="EMBL/GenBank/DDBJ databases">
        <title>Comparative genomics of biotechnologically important yeasts.</title>
        <authorList>
            <consortium name="DOE Joint Genome Institute"/>
            <person name="Riley R."/>
            <person name="Haridas S."/>
            <person name="Wolfe K.H."/>
            <person name="Lopes M.R."/>
            <person name="Hittinger C.T."/>
            <person name="Goker M."/>
            <person name="Salamov A."/>
            <person name="Wisecaver J."/>
            <person name="Long T.M."/>
            <person name="Aerts A.L."/>
            <person name="Barry K."/>
            <person name="Choi C."/>
            <person name="Clum A."/>
            <person name="Coughlan A.Y."/>
            <person name="Deshpande S."/>
            <person name="Douglass A.P."/>
            <person name="Hanson S.J."/>
            <person name="Klenk H.-P."/>
            <person name="Labutti K."/>
            <person name="Lapidus A."/>
            <person name="Lindquist E."/>
            <person name="Lipzen A."/>
            <person name="Meier-Kolthoff J.P."/>
            <person name="Ohm R.A."/>
            <person name="Otillar R.P."/>
            <person name="Pangilinan J."/>
            <person name="Peng Y."/>
            <person name="Rokas A."/>
            <person name="Rosa C.A."/>
            <person name="Scheuner C."/>
            <person name="Sibirny A.A."/>
            <person name="Slot J.C."/>
            <person name="Stielow J.B."/>
            <person name="Sun H."/>
            <person name="Kurtzman C.P."/>
            <person name="Blackwell M."/>
            <person name="Grigoriev I.V."/>
            <person name="Jeffries T.W."/>
        </authorList>
    </citation>
    <scope>NUCLEOTIDE SEQUENCE [LARGE SCALE GENOMIC DNA]</scope>
    <source>
        <strain evidence="3">NRRL YB-2248</strain>
    </source>
</reference>
<organism evidence="2 3">
    <name type="scientific">[Candida] arabinofermentans NRRL YB-2248</name>
    <dbReference type="NCBI Taxonomy" id="983967"/>
    <lineage>
        <taxon>Eukaryota</taxon>
        <taxon>Fungi</taxon>
        <taxon>Dikarya</taxon>
        <taxon>Ascomycota</taxon>
        <taxon>Saccharomycotina</taxon>
        <taxon>Pichiomycetes</taxon>
        <taxon>Pichiales</taxon>
        <taxon>Pichiaceae</taxon>
        <taxon>Ogataea</taxon>
        <taxon>Ogataea/Candida clade</taxon>
    </lineage>
</organism>
<gene>
    <name evidence="2" type="ORF">CANARDRAFT_22658</name>
</gene>
<keyword evidence="3" id="KW-1185">Reference proteome</keyword>
<evidence type="ECO:0000313" key="2">
    <source>
        <dbReference type="EMBL" id="ODV85871.1"/>
    </source>
</evidence>
<feature type="region of interest" description="Disordered" evidence="1">
    <location>
        <begin position="443"/>
        <end position="474"/>
    </location>
</feature>
<feature type="compositionally biased region" description="Polar residues" evidence="1">
    <location>
        <begin position="462"/>
        <end position="471"/>
    </location>
</feature>
<accession>A0A1E4T2B8</accession>
<name>A0A1E4T2B8_9ASCO</name>
<dbReference type="STRING" id="983967.A0A1E4T2B8"/>
<proteinExistence type="predicted"/>
<dbReference type="InterPro" id="IPR010770">
    <property type="entry name" value="Ecd"/>
</dbReference>
<dbReference type="AlphaFoldDB" id="A0A1E4T2B8"/>
<evidence type="ECO:0000313" key="3">
    <source>
        <dbReference type="Proteomes" id="UP000094801"/>
    </source>
</evidence>
<dbReference type="OrthoDB" id="27237at2759"/>
<protein>
    <submittedName>
        <fullName evidence="2">Uncharacterized protein</fullName>
    </submittedName>
</protein>